<reference evidence="1 2" key="1">
    <citation type="submission" date="2020-10" db="EMBL/GenBank/DDBJ databases">
        <title>The Coptis chinensis genome and diversification of protoberbering-type alkaloids.</title>
        <authorList>
            <person name="Wang B."/>
            <person name="Shu S."/>
            <person name="Song C."/>
            <person name="Liu Y."/>
        </authorList>
    </citation>
    <scope>NUCLEOTIDE SEQUENCE [LARGE SCALE GENOMIC DNA]</scope>
    <source>
        <strain evidence="1">HL-2020</strain>
        <tissue evidence="1">Leaf</tissue>
    </source>
</reference>
<evidence type="ECO:0000313" key="2">
    <source>
        <dbReference type="Proteomes" id="UP000631114"/>
    </source>
</evidence>
<dbReference type="AlphaFoldDB" id="A0A835LCY0"/>
<dbReference type="Proteomes" id="UP000631114">
    <property type="component" value="Unassembled WGS sequence"/>
</dbReference>
<protein>
    <submittedName>
        <fullName evidence="1">Uncharacterized protein</fullName>
    </submittedName>
</protein>
<dbReference type="InterPro" id="IPR007541">
    <property type="entry name" value="Uncharacterised_BSP"/>
</dbReference>
<dbReference type="EMBL" id="JADFTS010000009">
    <property type="protein sequence ID" value="KAF9587887.1"/>
    <property type="molecule type" value="Genomic_DNA"/>
</dbReference>
<comment type="caution">
    <text evidence="1">The sequence shown here is derived from an EMBL/GenBank/DDBJ whole genome shotgun (WGS) entry which is preliminary data.</text>
</comment>
<gene>
    <name evidence="1" type="ORF">IFM89_006141</name>
</gene>
<accession>A0A835LCY0</accession>
<dbReference type="OrthoDB" id="1924946at2759"/>
<evidence type="ECO:0000313" key="1">
    <source>
        <dbReference type="EMBL" id="KAF9587887.1"/>
    </source>
</evidence>
<dbReference type="Pfam" id="PF04450">
    <property type="entry name" value="BSP"/>
    <property type="match status" value="1"/>
</dbReference>
<dbReference type="PANTHER" id="PTHR33321:SF3">
    <property type="entry name" value="OS05G0582000 PROTEIN"/>
    <property type="match status" value="1"/>
</dbReference>
<dbReference type="PANTHER" id="PTHR33321">
    <property type="match status" value="1"/>
</dbReference>
<organism evidence="1 2">
    <name type="scientific">Coptis chinensis</name>
    <dbReference type="NCBI Taxonomy" id="261450"/>
    <lineage>
        <taxon>Eukaryota</taxon>
        <taxon>Viridiplantae</taxon>
        <taxon>Streptophyta</taxon>
        <taxon>Embryophyta</taxon>
        <taxon>Tracheophyta</taxon>
        <taxon>Spermatophyta</taxon>
        <taxon>Magnoliopsida</taxon>
        <taxon>Ranunculales</taxon>
        <taxon>Ranunculaceae</taxon>
        <taxon>Coptidoideae</taxon>
        <taxon>Coptis</taxon>
    </lineage>
</organism>
<proteinExistence type="predicted"/>
<keyword evidence="2" id="KW-1185">Reference proteome</keyword>
<sequence length="223" mass="25383">MWANYQASKGFEIVIINDVKDAKSGKKFHLLFVSNDKITQIVLSTSKIAETVLYPDDRKQKKPVTSVTIRLTNQTMAHQQVVVDTQGTYEYVLHISSSLMEEKNVEKAVVLAVQRGMTRVWLWNGEGGTPDELIDGIVEFVNVVGGHVGIPDYRLKRLPVVDNMCWKYGDHMDMAHFLRYCETMKNGFIERLNQAMESSWHDSMVDDALGMPAWQLCGSYYSL</sequence>
<name>A0A835LCY0_9MAGN</name>